<dbReference type="InterPro" id="IPR032710">
    <property type="entry name" value="NTF2-like_dom_sf"/>
</dbReference>
<sequence>MTVSDTEKARRSALLKHHYEVENNHDIDGIMATFSPRGEMHYNRQTFADPDSIKAAHGLIGLWGTDGAIEGGQNHIDHEHFTDDEVIVEGRLCGKHVLAFQGIEASGRNVELPFVAFYKFDETDKLVSERVVMNLGSLVAVP</sequence>
<name>X5MC28_9HYPH</name>
<proteinExistence type="predicted"/>
<dbReference type="Proteomes" id="UP000032160">
    <property type="component" value="Chromosome I"/>
</dbReference>
<accession>X5MC28</accession>
<feature type="domain" description="SnoaL-like" evidence="1">
    <location>
        <begin position="16"/>
        <end position="127"/>
    </location>
</feature>
<gene>
    <name evidence="2" type="ORF">BN1012_Phect518</name>
</gene>
<organism evidence="2 3">
    <name type="scientific">Candidatus Phaeomarinibacter ectocarpi</name>
    <dbReference type="NCBI Taxonomy" id="1458461"/>
    <lineage>
        <taxon>Bacteria</taxon>
        <taxon>Pseudomonadati</taxon>
        <taxon>Pseudomonadota</taxon>
        <taxon>Alphaproteobacteria</taxon>
        <taxon>Hyphomicrobiales</taxon>
        <taxon>Parvibaculaceae</taxon>
        <taxon>Candidatus Phaeomarinibacter</taxon>
    </lineage>
</organism>
<dbReference type="HOGENOM" id="CLU_1812268_0_0_5"/>
<dbReference type="OrthoDB" id="9800684at2"/>
<dbReference type="RefSeq" id="WP_043949606.1">
    <property type="nucleotide sequence ID" value="NZ_HG966617.1"/>
</dbReference>
<dbReference type="EMBL" id="HG966617">
    <property type="protein sequence ID" value="CDO58732.1"/>
    <property type="molecule type" value="Genomic_DNA"/>
</dbReference>
<dbReference type="InterPro" id="IPR037401">
    <property type="entry name" value="SnoaL-like"/>
</dbReference>
<dbReference type="AlphaFoldDB" id="X5MC28"/>
<keyword evidence="3" id="KW-1185">Reference proteome</keyword>
<protein>
    <recommendedName>
        <fullName evidence="1">SnoaL-like domain-containing protein</fullName>
    </recommendedName>
</protein>
<dbReference type="KEGG" id="pect:BN1012_Phect518"/>
<dbReference type="Pfam" id="PF12680">
    <property type="entry name" value="SnoaL_2"/>
    <property type="match status" value="1"/>
</dbReference>
<evidence type="ECO:0000259" key="1">
    <source>
        <dbReference type="Pfam" id="PF12680"/>
    </source>
</evidence>
<reference evidence="2 3" key="1">
    <citation type="journal article" date="2014" name="Front. Genet.">
        <title>Genome and metabolic network of "Candidatus Phaeomarinobacter ectocarpi" Ec32, a new candidate genus of Alphaproteobacteria frequently associated with brown algae.</title>
        <authorList>
            <person name="Dittami S.M."/>
            <person name="Barbeyron T."/>
            <person name="Boyen C."/>
            <person name="Cambefort J."/>
            <person name="Collet G."/>
            <person name="Delage L."/>
            <person name="Gobet A."/>
            <person name="Groisillier A."/>
            <person name="Leblanc C."/>
            <person name="Michel G."/>
            <person name="Scornet D."/>
            <person name="Siegel A."/>
            <person name="Tapia J.E."/>
            <person name="Tonon T."/>
        </authorList>
    </citation>
    <scope>NUCLEOTIDE SEQUENCE [LARGE SCALE GENOMIC DNA]</scope>
    <source>
        <strain evidence="2 3">Ec32</strain>
    </source>
</reference>
<evidence type="ECO:0000313" key="2">
    <source>
        <dbReference type="EMBL" id="CDO58732.1"/>
    </source>
</evidence>
<evidence type="ECO:0000313" key="3">
    <source>
        <dbReference type="Proteomes" id="UP000032160"/>
    </source>
</evidence>
<dbReference type="SUPFAM" id="SSF54427">
    <property type="entry name" value="NTF2-like"/>
    <property type="match status" value="1"/>
</dbReference>
<dbReference type="Gene3D" id="3.10.450.50">
    <property type="match status" value="1"/>
</dbReference>